<name>A0ABT9H558_9SPHN</name>
<dbReference type="Proteomes" id="UP001235664">
    <property type="component" value="Unassembled WGS sequence"/>
</dbReference>
<dbReference type="PANTHER" id="PTHR30069">
    <property type="entry name" value="TONB-DEPENDENT OUTER MEMBRANE RECEPTOR"/>
    <property type="match status" value="1"/>
</dbReference>
<keyword evidence="7 10" id="KW-0472">Membrane</keyword>
<feature type="domain" description="TonB-dependent receptor plug" evidence="15">
    <location>
        <begin position="67"/>
        <end position="175"/>
    </location>
</feature>
<evidence type="ECO:0000256" key="3">
    <source>
        <dbReference type="ARBA" id="ARBA00022452"/>
    </source>
</evidence>
<feature type="signal peptide" evidence="13">
    <location>
        <begin position="1"/>
        <end position="19"/>
    </location>
</feature>
<dbReference type="PROSITE" id="PS52016">
    <property type="entry name" value="TONB_DEPENDENT_REC_3"/>
    <property type="match status" value="1"/>
</dbReference>
<proteinExistence type="inferred from homology"/>
<organism evidence="16 17">
    <name type="scientific">Qipengyuania benthica</name>
    <dbReference type="NCBI Taxonomy" id="3067651"/>
    <lineage>
        <taxon>Bacteria</taxon>
        <taxon>Pseudomonadati</taxon>
        <taxon>Pseudomonadota</taxon>
        <taxon>Alphaproteobacteria</taxon>
        <taxon>Sphingomonadales</taxon>
        <taxon>Erythrobacteraceae</taxon>
        <taxon>Qipengyuania</taxon>
    </lineage>
</organism>
<comment type="caution">
    <text evidence="16">The sequence shown here is derived from an EMBL/GenBank/DDBJ whole genome shotgun (WGS) entry which is preliminary data.</text>
</comment>
<dbReference type="EMBL" id="JAVAIL010000001">
    <property type="protein sequence ID" value="MDP4538438.1"/>
    <property type="molecule type" value="Genomic_DNA"/>
</dbReference>
<dbReference type="RefSeq" id="WP_305928573.1">
    <property type="nucleotide sequence ID" value="NZ_JAVAIL010000001.1"/>
</dbReference>
<evidence type="ECO:0000256" key="5">
    <source>
        <dbReference type="ARBA" id="ARBA00022729"/>
    </source>
</evidence>
<evidence type="ECO:0000256" key="4">
    <source>
        <dbReference type="ARBA" id="ARBA00022692"/>
    </source>
</evidence>
<evidence type="ECO:0000256" key="1">
    <source>
        <dbReference type="ARBA" id="ARBA00004571"/>
    </source>
</evidence>
<dbReference type="InterPro" id="IPR000531">
    <property type="entry name" value="Beta-barrel_TonB"/>
</dbReference>
<dbReference type="PANTHER" id="PTHR30069:SF29">
    <property type="entry name" value="HEMOGLOBIN AND HEMOGLOBIN-HAPTOGLOBIN-BINDING PROTEIN 1-RELATED"/>
    <property type="match status" value="1"/>
</dbReference>
<evidence type="ECO:0000313" key="16">
    <source>
        <dbReference type="EMBL" id="MDP4538438.1"/>
    </source>
</evidence>
<evidence type="ECO:0000256" key="7">
    <source>
        <dbReference type="ARBA" id="ARBA00023136"/>
    </source>
</evidence>
<comment type="subcellular location">
    <subcellularLocation>
        <location evidence="1 10">Cell outer membrane</location>
        <topology evidence="1 10">Multi-pass membrane protein</topology>
    </subcellularLocation>
</comment>
<protein>
    <submittedName>
        <fullName evidence="16">TonB-dependent receptor</fullName>
    </submittedName>
</protein>
<dbReference type="Gene3D" id="2.170.130.10">
    <property type="entry name" value="TonB-dependent receptor, plug domain"/>
    <property type="match status" value="1"/>
</dbReference>
<keyword evidence="2 10" id="KW-0813">Transport</keyword>
<keyword evidence="17" id="KW-1185">Reference proteome</keyword>
<evidence type="ECO:0000256" key="9">
    <source>
        <dbReference type="ARBA" id="ARBA00023237"/>
    </source>
</evidence>
<evidence type="ECO:0000259" key="15">
    <source>
        <dbReference type="Pfam" id="PF07715"/>
    </source>
</evidence>
<evidence type="ECO:0000259" key="14">
    <source>
        <dbReference type="Pfam" id="PF00593"/>
    </source>
</evidence>
<evidence type="ECO:0000256" key="13">
    <source>
        <dbReference type="SAM" id="SignalP"/>
    </source>
</evidence>
<evidence type="ECO:0000313" key="17">
    <source>
        <dbReference type="Proteomes" id="UP001235664"/>
    </source>
</evidence>
<evidence type="ECO:0000256" key="12">
    <source>
        <dbReference type="SAM" id="MobiDB-lite"/>
    </source>
</evidence>
<dbReference type="InterPro" id="IPR037066">
    <property type="entry name" value="Plug_dom_sf"/>
</dbReference>
<evidence type="ECO:0000256" key="10">
    <source>
        <dbReference type="PROSITE-ProRule" id="PRU01360"/>
    </source>
</evidence>
<dbReference type="Pfam" id="PF00593">
    <property type="entry name" value="TonB_dep_Rec_b-barrel"/>
    <property type="match status" value="1"/>
</dbReference>
<dbReference type="InterPro" id="IPR036942">
    <property type="entry name" value="Beta-barrel_TonB_sf"/>
</dbReference>
<evidence type="ECO:0000256" key="8">
    <source>
        <dbReference type="ARBA" id="ARBA00023170"/>
    </source>
</evidence>
<keyword evidence="3 10" id="KW-1134">Transmembrane beta strand</keyword>
<dbReference type="SUPFAM" id="SSF56935">
    <property type="entry name" value="Porins"/>
    <property type="match status" value="1"/>
</dbReference>
<evidence type="ECO:0000256" key="6">
    <source>
        <dbReference type="ARBA" id="ARBA00023077"/>
    </source>
</evidence>
<comment type="similarity">
    <text evidence="10 11">Belongs to the TonB-dependent receptor family.</text>
</comment>
<reference evidence="16 17" key="1">
    <citation type="submission" date="2023-08" db="EMBL/GenBank/DDBJ databases">
        <title>genomic of DY56.</title>
        <authorList>
            <person name="Wang Y."/>
        </authorList>
    </citation>
    <scope>NUCLEOTIDE SEQUENCE [LARGE SCALE GENOMIC DNA]</scope>
    <source>
        <strain evidence="16 17">DY56-A-20</strain>
    </source>
</reference>
<sequence length="690" mass="72684">MKAHLLAAASLCLAGPALAQTGAQTAPASERPDEEAAPRKAQPTDATGAEIVVIGEGLPDTPSVTAYASRELTREQIVAAPSGRIEEVLGAVAGFQQFRRSDSRSSNPSAQGVTLRALGGNATSRALVLLDGVPVSDPFFGYVPLTALAPERLESIRVTRGGGAGPFGAGALAGTIELESAGVGTLPPLGASVLVNDRGGTEASALLAQELGAGFVTAAGRWDRGPGYFTTPEDQRVPASARAGYESWSLALRGVAPLSDTLELQAAGLVFDDRRTLRFEGADSSASGADASLRLVGRGAWAIDALAYVHTRNFTNLVISSSRFTRVLDQRNTPTTGIGGKLELRPPVGGDNVLRLGLDYRRAEGELQEDAYSAFSGALTETRRAGGTTSDIGLFVENDWTSGALVLTGGLRLDRTRIGEGFYIARTPDRAVVTEELTPSRTDWTLSWRAGATYALDEQLRLRAAAYRGLRLPTLNELLRPFVVFPVVTQANAALENERLVGYEAGLDWTPALGVELALTAFDNRVEGAIANVTIGPNLRQRQNLPAIDARGIEAGLRVESGGLSFDGTLAYTDAEVDGSGATLALDGNRPSQTPRWAAAASLAYEPAADWLVAATLRHVGAQFESDVETDRLPPATTLGAYLRAPLAGGFALVLRGENLLDERIVTRNSDGDIDLGTPRTLWAGLRYGF</sequence>
<feature type="region of interest" description="Disordered" evidence="12">
    <location>
        <begin position="23"/>
        <end position="46"/>
    </location>
</feature>
<accession>A0ABT9H558</accession>
<keyword evidence="5 13" id="KW-0732">Signal</keyword>
<dbReference type="Gene3D" id="2.40.170.20">
    <property type="entry name" value="TonB-dependent receptor, beta-barrel domain"/>
    <property type="match status" value="1"/>
</dbReference>
<dbReference type="InterPro" id="IPR039426">
    <property type="entry name" value="TonB-dep_rcpt-like"/>
</dbReference>
<keyword evidence="6 11" id="KW-0798">TonB box</keyword>
<evidence type="ECO:0000256" key="11">
    <source>
        <dbReference type="RuleBase" id="RU003357"/>
    </source>
</evidence>
<gene>
    <name evidence="16" type="ORF">Q9K01_02195</name>
</gene>
<dbReference type="Pfam" id="PF07715">
    <property type="entry name" value="Plug"/>
    <property type="match status" value="1"/>
</dbReference>
<feature type="domain" description="TonB-dependent receptor-like beta-barrel" evidence="14">
    <location>
        <begin position="283"/>
        <end position="660"/>
    </location>
</feature>
<keyword evidence="4 10" id="KW-0812">Transmembrane</keyword>
<dbReference type="InterPro" id="IPR012910">
    <property type="entry name" value="Plug_dom"/>
</dbReference>
<feature type="chain" id="PRO_5045647422" evidence="13">
    <location>
        <begin position="20"/>
        <end position="690"/>
    </location>
</feature>
<keyword evidence="9 10" id="KW-0998">Cell outer membrane</keyword>
<evidence type="ECO:0000256" key="2">
    <source>
        <dbReference type="ARBA" id="ARBA00022448"/>
    </source>
</evidence>
<keyword evidence="8 16" id="KW-0675">Receptor</keyword>